<protein>
    <recommendedName>
        <fullName evidence="4">Btz domain-containing protein</fullName>
    </recommendedName>
</protein>
<feature type="region of interest" description="Disordered" evidence="1">
    <location>
        <begin position="1"/>
        <end position="450"/>
    </location>
</feature>
<gene>
    <name evidence="2" type="ORF">LTR16_005127</name>
</gene>
<feature type="compositionally biased region" description="Low complexity" evidence="1">
    <location>
        <begin position="119"/>
        <end position="129"/>
    </location>
</feature>
<feature type="compositionally biased region" description="Pro residues" evidence="1">
    <location>
        <begin position="419"/>
        <end position="431"/>
    </location>
</feature>
<evidence type="ECO:0000256" key="1">
    <source>
        <dbReference type="SAM" id="MobiDB-lite"/>
    </source>
</evidence>
<feature type="compositionally biased region" description="Polar residues" evidence="1">
    <location>
        <begin position="408"/>
        <end position="417"/>
    </location>
</feature>
<feature type="non-terminal residue" evidence="2">
    <location>
        <position position="540"/>
    </location>
</feature>
<proteinExistence type="predicted"/>
<feature type="compositionally biased region" description="Basic and acidic residues" evidence="1">
    <location>
        <begin position="7"/>
        <end position="20"/>
    </location>
</feature>
<feature type="region of interest" description="Disordered" evidence="1">
    <location>
        <begin position="465"/>
        <end position="540"/>
    </location>
</feature>
<feature type="compositionally biased region" description="Polar residues" evidence="1">
    <location>
        <begin position="383"/>
        <end position="397"/>
    </location>
</feature>
<feature type="compositionally biased region" description="Basic and acidic residues" evidence="1">
    <location>
        <begin position="89"/>
        <end position="117"/>
    </location>
</feature>
<dbReference type="Proteomes" id="UP001357485">
    <property type="component" value="Unassembled WGS sequence"/>
</dbReference>
<keyword evidence="3" id="KW-1185">Reference proteome</keyword>
<evidence type="ECO:0008006" key="4">
    <source>
        <dbReference type="Google" id="ProtNLM"/>
    </source>
</evidence>
<sequence>MSSRFPPVHESRYVPRDRSTSRSPARFADRRASAVVTGGPLSRSNDPRRGSAETPRGPKPANDTTRGNSHAGGPASTFGPRGRGFPARSEFKELRDAPPLSGDRDRAWRDRDPDRRGRGLSPRARSPARGSRETRDFTPREIDTVRVRRGSWDGPPSAGSNFSDPPPFGSVSSGRGGFGRGRGRGDWDHRGRGRRPYPDERDLFRPRSRSPPPRWDKEAQRDDREADRRDDRRFERREDDRRPDREEREREADRYKRDQLTGRTEPRNTGGLSTGSSTPHLGLTAATHATSADRPVAPEPSREPPVAKKPSVTAQAMAIRDSRREADKPNLYAGRLEATRERYAPRPSSPPPQAPQVPAFGSTPSYNGPTSHVWKAPAEHKPPQSNATLPIVPTSNAWKPAAEDRLVGQSSSTTLGASQPPPHAPKAPPVAPKAQLLNAAPTGPKAGRFLDRSFLTEARDSTSFKTNDITPREMLRFSRSTTPVRPPTEIAIDSQRFPPVRQELKYTPPTQPRAIPTGPQAGSRPGSSSSQFYGNALLHN</sequence>
<evidence type="ECO:0000313" key="2">
    <source>
        <dbReference type="EMBL" id="KAK5116036.1"/>
    </source>
</evidence>
<comment type="caution">
    <text evidence="2">The sequence shown here is derived from an EMBL/GenBank/DDBJ whole genome shotgun (WGS) entry which is preliminary data.</text>
</comment>
<feature type="compositionally biased region" description="Basic and acidic residues" evidence="1">
    <location>
        <begin position="183"/>
        <end position="205"/>
    </location>
</feature>
<feature type="compositionally biased region" description="Polar residues" evidence="1">
    <location>
        <begin position="270"/>
        <end position="279"/>
    </location>
</feature>
<organism evidence="2 3">
    <name type="scientific">Cryomyces antarcticus</name>
    <dbReference type="NCBI Taxonomy" id="329879"/>
    <lineage>
        <taxon>Eukaryota</taxon>
        <taxon>Fungi</taxon>
        <taxon>Dikarya</taxon>
        <taxon>Ascomycota</taxon>
        <taxon>Pezizomycotina</taxon>
        <taxon>Dothideomycetes</taxon>
        <taxon>Dothideomycetes incertae sedis</taxon>
        <taxon>Cryomyces</taxon>
    </lineage>
</organism>
<dbReference type="EMBL" id="JAVRRA010025398">
    <property type="protein sequence ID" value="KAK5116036.1"/>
    <property type="molecule type" value="Genomic_DNA"/>
</dbReference>
<evidence type="ECO:0000313" key="3">
    <source>
        <dbReference type="Proteomes" id="UP001357485"/>
    </source>
</evidence>
<feature type="compositionally biased region" description="Basic and acidic residues" evidence="1">
    <location>
        <begin position="130"/>
        <end position="146"/>
    </location>
</feature>
<name>A0ABR0KRL7_9PEZI</name>
<feature type="compositionally biased region" description="Basic and acidic residues" evidence="1">
    <location>
        <begin position="214"/>
        <end position="266"/>
    </location>
</feature>
<accession>A0ABR0KRL7</accession>
<reference evidence="2 3" key="1">
    <citation type="submission" date="2023-08" db="EMBL/GenBank/DDBJ databases">
        <title>Black Yeasts Isolated from many extreme environments.</title>
        <authorList>
            <person name="Coleine C."/>
            <person name="Stajich J.E."/>
            <person name="Selbmann L."/>
        </authorList>
    </citation>
    <scope>NUCLEOTIDE SEQUENCE [LARGE SCALE GENOMIC DNA]</scope>
    <source>
        <strain evidence="2 3">CCFEE 536</strain>
    </source>
</reference>